<dbReference type="GO" id="GO:0016829">
    <property type="term" value="F:lyase activity"/>
    <property type="evidence" value="ECO:0007669"/>
    <property type="project" value="UniProtKB-KW"/>
</dbReference>
<organism evidence="2 3">
    <name type="scientific">Ralstonia pickettii OR214</name>
    <dbReference type="NCBI Taxonomy" id="1264675"/>
    <lineage>
        <taxon>Bacteria</taxon>
        <taxon>Pseudomonadati</taxon>
        <taxon>Pseudomonadota</taxon>
        <taxon>Betaproteobacteria</taxon>
        <taxon>Burkholderiales</taxon>
        <taxon>Burkholderiaceae</taxon>
        <taxon>Ralstonia</taxon>
    </lineage>
</organism>
<dbReference type="AlphaFoldDB" id="R0DYW9"/>
<dbReference type="PANTHER" id="PTHR35006">
    <property type="entry name" value="GLYOXALASE FAMILY PROTEIN (AFU_ORTHOLOGUE AFUA_5G14830)"/>
    <property type="match status" value="1"/>
</dbReference>
<evidence type="ECO:0000313" key="3">
    <source>
        <dbReference type="Proteomes" id="UP000013280"/>
    </source>
</evidence>
<dbReference type="InterPro" id="IPR029068">
    <property type="entry name" value="Glyas_Bleomycin-R_OHBP_Dase"/>
</dbReference>
<dbReference type="SUPFAM" id="SSF54593">
    <property type="entry name" value="Glyoxalase/Bleomycin resistance protein/Dihydroxybiphenyl dioxygenase"/>
    <property type="match status" value="1"/>
</dbReference>
<evidence type="ECO:0000259" key="1">
    <source>
        <dbReference type="PROSITE" id="PS51819"/>
    </source>
</evidence>
<dbReference type="EMBL" id="APMQ01000003">
    <property type="protein sequence ID" value="ENZ78603.1"/>
    <property type="molecule type" value="Genomic_DNA"/>
</dbReference>
<dbReference type="PANTHER" id="PTHR35006:SF2">
    <property type="entry name" value="GLYOXALASE FAMILY PROTEIN (AFU_ORTHOLOGUE AFUA_5G14830)"/>
    <property type="match status" value="1"/>
</dbReference>
<proteinExistence type="predicted"/>
<evidence type="ECO:0000313" key="2">
    <source>
        <dbReference type="EMBL" id="ENZ78603.1"/>
    </source>
</evidence>
<dbReference type="CDD" id="cd07262">
    <property type="entry name" value="VOC_like"/>
    <property type="match status" value="1"/>
</dbReference>
<comment type="caution">
    <text evidence="2">The sequence shown here is derived from an EMBL/GenBank/DDBJ whole genome shotgun (WGS) entry which is preliminary data.</text>
</comment>
<accession>R0DYW9</accession>
<gene>
    <name evidence="2" type="ORF">OR214_01116</name>
</gene>
<dbReference type="Pfam" id="PF00903">
    <property type="entry name" value="Glyoxalase"/>
    <property type="match status" value="1"/>
</dbReference>
<dbReference type="RefSeq" id="WP_004628168.1">
    <property type="nucleotide sequence ID" value="NZ_APMQ01000003.1"/>
</dbReference>
<dbReference type="Gene3D" id="3.10.180.10">
    <property type="entry name" value="2,3-Dihydroxybiphenyl 1,2-Dioxygenase, domain 1"/>
    <property type="match status" value="1"/>
</dbReference>
<reference evidence="2 3" key="1">
    <citation type="journal article" date="2013" name="Genome Announc.">
        <title>Draft Genome Sequence for Ralstonia sp. Strain OR214, a Bacterium with Potential for Bioremediation.</title>
        <authorList>
            <person name="Utturkar S.M."/>
            <person name="Bollmann A."/>
            <person name="Brzoska R.M."/>
            <person name="Klingeman D.M."/>
            <person name="Epstein S.E."/>
            <person name="Palumbo A.V."/>
            <person name="Brown S.D."/>
        </authorList>
    </citation>
    <scope>NUCLEOTIDE SEQUENCE [LARGE SCALE GENOMIC DNA]</scope>
    <source>
        <strain evidence="2 3">OR214</strain>
    </source>
</reference>
<keyword evidence="2" id="KW-0456">Lyase</keyword>
<protein>
    <submittedName>
        <fullName evidence="2">Lactoylglutathione lyase-like lyase</fullName>
    </submittedName>
</protein>
<dbReference type="InterPro" id="IPR004360">
    <property type="entry name" value="Glyas_Fos-R_dOase_dom"/>
</dbReference>
<dbReference type="PROSITE" id="PS51819">
    <property type="entry name" value="VOC"/>
    <property type="match status" value="1"/>
</dbReference>
<dbReference type="PATRIC" id="fig|1264675.3.peg.1130"/>
<feature type="domain" description="VOC" evidence="1">
    <location>
        <begin position="1"/>
        <end position="129"/>
    </location>
</feature>
<dbReference type="InterPro" id="IPR037523">
    <property type="entry name" value="VOC_core"/>
</dbReference>
<dbReference type="Proteomes" id="UP000013280">
    <property type="component" value="Unassembled WGS sequence"/>
</dbReference>
<sequence length="132" mass="13767">MIDHTGVVVSDFEAGKRFYERALGAIGPGKLREFPAAVTGHTDVAGFGPSGKAEFWISAATAGQGSNKPPVHVAFRVDTRANVDTFYAAALAAGGTDNGGPGVRAHYHPNYYGAFVRDPDGHNIEAVCHALG</sequence>
<name>R0DYW9_RALPI</name>